<evidence type="ECO:0000313" key="1">
    <source>
        <dbReference type="EMBL" id="CAF1018220.1"/>
    </source>
</evidence>
<name>A0A814I1C9_9BILA</name>
<evidence type="ECO:0000313" key="2">
    <source>
        <dbReference type="EMBL" id="CAF3789682.1"/>
    </source>
</evidence>
<dbReference type="Proteomes" id="UP000663829">
    <property type="component" value="Unassembled WGS sequence"/>
</dbReference>
<proteinExistence type="predicted"/>
<keyword evidence="3" id="KW-1185">Reference proteome</keyword>
<dbReference type="AlphaFoldDB" id="A0A814I1C9"/>
<dbReference type="EMBL" id="CAJNOQ010003557">
    <property type="protein sequence ID" value="CAF1018220.1"/>
    <property type="molecule type" value="Genomic_DNA"/>
</dbReference>
<organism evidence="1 3">
    <name type="scientific">Didymodactylos carnosus</name>
    <dbReference type="NCBI Taxonomy" id="1234261"/>
    <lineage>
        <taxon>Eukaryota</taxon>
        <taxon>Metazoa</taxon>
        <taxon>Spiralia</taxon>
        <taxon>Gnathifera</taxon>
        <taxon>Rotifera</taxon>
        <taxon>Eurotatoria</taxon>
        <taxon>Bdelloidea</taxon>
        <taxon>Philodinida</taxon>
        <taxon>Philodinidae</taxon>
        <taxon>Didymodactylos</taxon>
    </lineage>
</organism>
<accession>A0A814I1C9</accession>
<dbReference type="Proteomes" id="UP000681722">
    <property type="component" value="Unassembled WGS sequence"/>
</dbReference>
<sequence>MQAANDTSIIPESQNKLSAWIYFNSSSKIKRLIDYNCTMMDGCEYDYIQEIYATTLQIINYEQLWNNLSIILYDDQHSTGLLVCENDDDQPEECQNGYCHVLTRFSSYANVDQLEISKTCEIYSNDSEQQPQLSISTTNSLSVMKYTCNKHMCNRQITVNQIRDILSSSLIVSMPESNTSTTTIYATTTTTVITPLSTIACLSCFQTLNLTEPSSAYITYCQFELAIKCKSSLSVDFSTQEVSIHFEPIIIDDGLQFPQIEIIMRTQIYLDQLNRIEHHMTYQCSTSSLCSFKYIDMYYHEHIRILNFQGLWYNLASLLYDTNVQNTTSIICFTGTADESVMHCGRNEYCHLSVTFSNKSEQIKTNKMCKPIDIFKTLILTTDSIAAETTLEYICNKEECNGQSILNLIRDILESVLLLPISQTTTPTTASTTTTALQSTVLCLSCVSSVNLNKSPSINTTNCLVEREQSCEGSLFILKRTISLPILIH</sequence>
<comment type="caution">
    <text evidence="1">The sequence shown here is derived from an EMBL/GenBank/DDBJ whole genome shotgun (WGS) entry which is preliminary data.</text>
</comment>
<gene>
    <name evidence="1" type="ORF">GPM918_LOCUS14635</name>
    <name evidence="2" type="ORF">SRO942_LOCUS14635</name>
</gene>
<protein>
    <submittedName>
        <fullName evidence="1">Uncharacterized protein</fullName>
    </submittedName>
</protein>
<evidence type="ECO:0000313" key="3">
    <source>
        <dbReference type="Proteomes" id="UP000663829"/>
    </source>
</evidence>
<reference evidence="1" key="1">
    <citation type="submission" date="2021-02" db="EMBL/GenBank/DDBJ databases">
        <authorList>
            <person name="Nowell W R."/>
        </authorList>
    </citation>
    <scope>NUCLEOTIDE SEQUENCE</scope>
</reference>
<dbReference type="EMBL" id="CAJOBC010003557">
    <property type="protein sequence ID" value="CAF3789682.1"/>
    <property type="molecule type" value="Genomic_DNA"/>
</dbReference>